<dbReference type="Pfam" id="PF00583">
    <property type="entry name" value="Acetyltransf_1"/>
    <property type="match status" value="1"/>
</dbReference>
<feature type="domain" description="N-acetyltransferase" evidence="3">
    <location>
        <begin position="2"/>
        <end position="165"/>
    </location>
</feature>
<evidence type="ECO:0000256" key="1">
    <source>
        <dbReference type="ARBA" id="ARBA00022679"/>
    </source>
</evidence>
<dbReference type="EMBL" id="JACIEZ010000011">
    <property type="protein sequence ID" value="MBB4066729.1"/>
    <property type="molecule type" value="Genomic_DNA"/>
</dbReference>
<dbReference type="RefSeq" id="WP_183367991.1">
    <property type="nucleotide sequence ID" value="NZ_JACIEZ010000011.1"/>
</dbReference>
<keyword evidence="2" id="KW-0012">Acyltransferase</keyword>
<accession>A0A7W6NML1</accession>
<evidence type="ECO:0000256" key="2">
    <source>
        <dbReference type="ARBA" id="ARBA00023315"/>
    </source>
</evidence>
<dbReference type="PROSITE" id="PS51186">
    <property type="entry name" value="GNAT"/>
    <property type="match status" value="1"/>
</dbReference>
<gene>
    <name evidence="4" type="ORF">GGR23_003947</name>
</gene>
<protein>
    <submittedName>
        <fullName evidence="4">Ribosomal protein S18 acetylase RimI-like enzyme</fullName>
    </submittedName>
</protein>
<evidence type="ECO:0000313" key="5">
    <source>
        <dbReference type="Proteomes" id="UP000528286"/>
    </source>
</evidence>
<keyword evidence="1" id="KW-0808">Transferase</keyword>
<organism evidence="4 5">
    <name type="scientific">Gellertiella hungarica</name>
    <dbReference type="NCBI Taxonomy" id="1572859"/>
    <lineage>
        <taxon>Bacteria</taxon>
        <taxon>Pseudomonadati</taxon>
        <taxon>Pseudomonadota</taxon>
        <taxon>Alphaproteobacteria</taxon>
        <taxon>Hyphomicrobiales</taxon>
        <taxon>Rhizobiaceae</taxon>
        <taxon>Gellertiella</taxon>
    </lineage>
</organism>
<keyword evidence="4" id="KW-0689">Ribosomal protein</keyword>
<dbReference type="AlphaFoldDB" id="A0A7W6NML1"/>
<proteinExistence type="predicted"/>
<dbReference type="SUPFAM" id="SSF55729">
    <property type="entry name" value="Acyl-CoA N-acyltransferases (Nat)"/>
    <property type="match status" value="1"/>
</dbReference>
<sequence>MYFIRTASERDLPAIHALLVAAYDAVYTPIHGREKVAELNAAWNSPDVLRQLIRDPAGEFLVADSGTEIGGIAYACPSRSKPATATLAKLYVHPDRKRKGIGGALFAEVETCFPEAKTLRLEVDVSNPEAIAFYEAHGMSIVGRTENCGAAESGIPAHIMEKTLDPLR</sequence>
<dbReference type="GO" id="GO:0005840">
    <property type="term" value="C:ribosome"/>
    <property type="evidence" value="ECO:0007669"/>
    <property type="project" value="UniProtKB-KW"/>
</dbReference>
<evidence type="ECO:0000313" key="4">
    <source>
        <dbReference type="EMBL" id="MBB4066729.1"/>
    </source>
</evidence>
<dbReference type="InterPro" id="IPR050832">
    <property type="entry name" value="Bact_Acetyltransf"/>
</dbReference>
<name>A0A7W6NML1_9HYPH</name>
<dbReference type="InterPro" id="IPR016181">
    <property type="entry name" value="Acyl_CoA_acyltransferase"/>
</dbReference>
<keyword evidence="4" id="KW-0687">Ribonucleoprotein</keyword>
<dbReference type="PANTHER" id="PTHR43877">
    <property type="entry name" value="AMINOALKYLPHOSPHONATE N-ACETYLTRANSFERASE-RELATED-RELATED"/>
    <property type="match status" value="1"/>
</dbReference>
<dbReference type="InterPro" id="IPR000182">
    <property type="entry name" value="GNAT_dom"/>
</dbReference>
<comment type="caution">
    <text evidence="4">The sequence shown here is derived from an EMBL/GenBank/DDBJ whole genome shotgun (WGS) entry which is preliminary data.</text>
</comment>
<dbReference type="Gene3D" id="3.40.630.30">
    <property type="match status" value="1"/>
</dbReference>
<evidence type="ECO:0000259" key="3">
    <source>
        <dbReference type="PROSITE" id="PS51186"/>
    </source>
</evidence>
<dbReference type="CDD" id="cd04301">
    <property type="entry name" value="NAT_SF"/>
    <property type="match status" value="1"/>
</dbReference>
<keyword evidence="5" id="KW-1185">Reference proteome</keyword>
<reference evidence="4 5" key="1">
    <citation type="submission" date="2020-08" db="EMBL/GenBank/DDBJ databases">
        <title>Genomic Encyclopedia of Type Strains, Phase IV (KMG-IV): sequencing the most valuable type-strain genomes for metagenomic binning, comparative biology and taxonomic classification.</title>
        <authorList>
            <person name="Goeker M."/>
        </authorList>
    </citation>
    <scope>NUCLEOTIDE SEQUENCE [LARGE SCALE GENOMIC DNA]</scope>
    <source>
        <strain evidence="4 5">DSM 29853</strain>
    </source>
</reference>
<dbReference type="GO" id="GO:0016747">
    <property type="term" value="F:acyltransferase activity, transferring groups other than amino-acyl groups"/>
    <property type="evidence" value="ECO:0007669"/>
    <property type="project" value="InterPro"/>
</dbReference>
<dbReference type="Proteomes" id="UP000528286">
    <property type="component" value="Unassembled WGS sequence"/>
</dbReference>